<keyword evidence="1" id="KW-1133">Transmembrane helix</keyword>
<dbReference type="GeneID" id="30000099"/>
<dbReference type="RefSeq" id="YP_009313020.1">
    <property type="nucleotide sequence ID" value="NC_031655.1"/>
</dbReference>
<geneLocation type="chloroplast" evidence="2"/>
<proteinExistence type="predicted"/>
<dbReference type="EMBL" id="LT622863">
    <property type="protein sequence ID" value="SCW21274.1"/>
    <property type="molecule type" value="Genomic_DNA"/>
</dbReference>
<evidence type="ECO:0000256" key="1">
    <source>
        <dbReference type="SAM" id="Phobius"/>
    </source>
</evidence>
<name>A0A1G4NRK9_9FLOR</name>
<dbReference type="AlphaFoldDB" id="A0A1G4NRK9"/>
<gene>
    <name evidence="2" type="primary">ycf37</name>
    <name evidence="2" type="ORF">BQ776_37</name>
</gene>
<organism evidence="2">
    <name type="scientific">Dermonema virens</name>
    <dbReference type="NCBI Taxonomy" id="1077399"/>
    <lineage>
        <taxon>Eukaryota</taxon>
        <taxon>Rhodophyta</taxon>
        <taxon>Florideophyceae</taxon>
        <taxon>Nemaliophycidae</taxon>
        <taxon>Nemaliales</taxon>
        <taxon>Liagoraceae</taxon>
        <taxon>Dermonema</taxon>
    </lineage>
</organism>
<dbReference type="InterPro" id="IPR011990">
    <property type="entry name" value="TPR-like_helical_dom_sf"/>
</dbReference>
<keyword evidence="2" id="KW-0150">Chloroplast</keyword>
<reference evidence="2" key="2">
    <citation type="submission" date="2016-10" db="EMBL/GenBank/DDBJ databases">
        <authorList>
            <person name="de Groot N.N."/>
        </authorList>
    </citation>
    <scope>NUCLEOTIDE SEQUENCE</scope>
    <source>
        <strain evidence="2">J.0258</strain>
    </source>
</reference>
<evidence type="ECO:0008006" key="3">
    <source>
        <dbReference type="Google" id="ProtNLM"/>
    </source>
</evidence>
<dbReference type="SUPFAM" id="SSF48452">
    <property type="entry name" value="TPR-like"/>
    <property type="match status" value="1"/>
</dbReference>
<keyword evidence="2" id="KW-0934">Plastid</keyword>
<keyword evidence="1" id="KW-0472">Membrane</keyword>
<feature type="transmembrane region" description="Helical" evidence="1">
    <location>
        <begin position="6"/>
        <end position="24"/>
    </location>
</feature>
<accession>A0A1G4NRK9</accession>
<reference evidence="2" key="1">
    <citation type="submission" date="2016-10" db="EMBL/GenBank/DDBJ databases">
        <title>Chloroplast genomes as a tool to resolve red algal phylogenies: a case study in the Nemaliales.</title>
        <authorList>
            <person name="Costa J.F."/>
            <person name="Lin S.M."/>
            <person name="Macaya E.C."/>
            <person name="Fernandez-Garcia C."/>
            <person name="Verbruggen H."/>
        </authorList>
    </citation>
    <scope>NUCLEOTIDE SEQUENCE</scope>
    <source>
        <strain evidence="2">J.0258</strain>
    </source>
</reference>
<sequence length="134" mass="15694">MNIPILYLVSLSILISPITIILIVQTSKFYTRQKSINQITYKHDKVLTNCNTEYILSTMYIYNKEWTKAIITLDSSIKLNHDLTEYRMAQHYNAIGFVLEKNKYSMLAKAYYSKAYSTCNEYNLAVKNLKDLEK</sequence>
<keyword evidence="1" id="KW-0812">Transmembrane</keyword>
<evidence type="ECO:0000313" key="2">
    <source>
        <dbReference type="EMBL" id="SCW21274.1"/>
    </source>
</evidence>
<protein>
    <recommendedName>
        <fullName evidence="3">Photosystem I assembly protein Ycf37</fullName>
    </recommendedName>
</protein>